<gene>
    <name evidence="1" type="ORF">MEDL_28327</name>
</gene>
<protein>
    <recommendedName>
        <fullName evidence="3">B box-type domain-containing protein</fullName>
    </recommendedName>
</protein>
<dbReference type="Gene3D" id="4.10.830.40">
    <property type="match status" value="1"/>
</dbReference>
<evidence type="ECO:0008006" key="3">
    <source>
        <dbReference type="Google" id="ProtNLM"/>
    </source>
</evidence>
<keyword evidence="2" id="KW-1185">Reference proteome</keyword>
<dbReference type="Pfam" id="PF22586">
    <property type="entry name" value="ANCHR-like_BBOX"/>
    <property type="match status" value="1"/>
</dbReference>
<dbReference type="OrthoDB" id="6270329at2759"/>
<proteinExistence type="predicted"/>
<dbReference type="CDD" id="cd19757">
    <property type="entry name" value="Bbox1"/>
    <property type="match status" value="1"/>
</dbReference>
<accession>A0A8S3S023</accession>
<dbReference type="InterPro" id="IPR047153">
    <property type="entry name" value="TRIM45/56/19-like"/>
</dbReference>
<dbReference type="GO" id="GO:0061630">
    <property type="term" value="F:ubiquitin protein ligase activity"/>
    <property type="evidence" value="ECO:0007669"/>
    <property type="project" value="TreeGrafter"/>
</dbReference>
<comment type="caution">
    <text evidence="1">The sequence shown here is derived from an EMBL/GenBank/DDBJ whole genome shotgun (WGS) entry which is preliminary data.</text>
</comment>
<dbReference type="PANTHER" id="PTHR25462:SF296">
    <property type="entry name" value="MEIOTIC P26, ISOFORM F"/>
    <property type="match status" value="1"/>
</dbReference>
<organism evidence="1 2">
    <name type="scientific">Mytilus edulis</name>
    <name type="common">Blue mussel</name>
    <dbReference type="NCBI Taxonomy" id="6550"/>
    <lineage>
        <taxon>Eukaryota</taxon>
        <taxon>Metazoa</taxon>
        <taxon>Spiralia</taxon>
        <taxon>Lophotrochozoa</taxon>
        <taxon>Mollusca</taxon>
        <taxon>Bivalvia</taxon>
        <taxon>Autobranchia</taxon>
        <taxon>Pteriomorphia</taxon>
        <taxon>Mytilida</taxon>
        <taxon>Mytiloidea</taxon>
        <taxon>Mytilidae</taxon>
        <taxon>Mytilinae</taxon>
        <taxon>Mytilus</taxon>
    </lineage>
</organism>
<dbReference type="Proteomes" id="UP000683360">
    <property type="component" value="Unassembled WGS sequence"/>
</dbReference>
<dbReference type="PANTHER" id="PTHR25462">
    <property type="entry name" value="BONUS, ISOFORM C-RELATED"/>
    <property type="match status" value="1"/>
</dbReference>
<evidence type="ECO:0000313" key="2">
    <source>
        <dbReference type="Proteomes" id="UP000683360"/>
    </source>
</evidence>
<dbReference type="EMBL" id="CAJPWZ010001411">
    <property type="protein sequence ID" value="CAG2214498.1"/>
    <property type="molecule type" value="Genomic_DNA"/>
</dbReference>
<evidence type="ECO:0000313" key="1">
    <source>
        <dbReference type="EMBL" id="CAG2214498.1"/>
    </source>
</evidence>
<dbReference type="InterPro" id="IPR009053">
    <property type="entry name" value="Prefoldin"/>
</dbReference>
<dbReference type="Gene3D" id="1.10.287.370">
    <property type="match status" value="1"/>
</dbReference>
<sequence>MASLVKHFCTICHDDGISNSAVWCTECEVMFCEDCVKPHSKSRLSKKHKTMSSEDYQNLPSFMQDINSQCRDNKMKFELYCSFHACPCCITEKHQKCQDMKPLSDILKQVKSSASVQLFERDLKDMKENFDTTIKFIKTRISTINTQKTKVVEEISNMRKSINNYLNKLEQDIINDIDSKHSKLKLDMSTLVQKMEQRAWQINQMQSQIIKMKKYVTELQVYIGLREIEKTTSQTAKRFRKI</sequence>
<name>A0A8S3S023_MYTED</name>
<reference evidence="1" key="1">
    <citation type="submission" date="2021-03" db="EMBL/GenBank/DDBJ databases">
        <authorList>
            <person name="Bekaert M."/>
        </authorList>
    </citation>
    <scope>NUCLEOTIDE SEQUENCE</scope>
</reference>
<dbReference type="AlphaFoldDB" id="A0A8S3S023"/>